<dbReference type="Gene3D" id="1.20.1250.20">
    <property type="entry name" value="MFS general substrate transporter like domains"/>
    <property type="match status" value="2"/>
</dbReference>
<accession>A0A9W6QYZ2</accession>
<feature type="transmembrane region" description="Helical" evidence="1">
    <location>
        <begin position="314"/>
        <end position="332"/>
    </location>
</feature>
<proteinExistence type="predicted"/>
<reference evidence="2" key="1">
    <citation type="submission" date="2023-03" db="EMBL/GenBank/DDBJ databases">
        <title>Amycolatopsis taiwanensis NBRC 103393.</title>
        <authorList>
            <person name="Ichikawa N."/>
            <person name="Sato H."/>
            <person name="Tonouchi N."/>
        </authorList>
    </citation>
    <scope>NUCLEOTIDE SEQUENCE</scope>
    <source>
        <strain evidence="2">NBRC 103393</strain>
    </source>
</reference>
<feature type="transmembrane region" description="Helical" evidence="1">
    <location>
        <begin position="163"/>
        <end position="183"/>
    </location>
</feature>
<keyword evidence="1" id="KW-0472">Membrane</keyword>
<feature type="transmembrane region" description="Helical" evidence="1">
    <location>
        <begin position="189"/>
        <end position="208"/>
    </location>
</feature>
<evidence type="ECO:0000313" key="2">
    <source>
        <dbReference type="EMBL" id="GLY66288.1"/>
    </source>
</evidence>
<keyword evidence="1" id="KW-0812">Transmembrane</keyword>
<feature type="transmembrane region" description="Helical" evidence="1">
    <location>
        <begin position="259"/>
        <end position="278"/>
    </location>
</feature>
<dbReference type="RefSeq" id="WP_285487123.1">
    <property type="nucleotide sequence ID" value="NZ_BSTI01000005.1"/>
</dbReference>
<name>A0A9W6QYZ2_9PSEU</name>
<feature type="transmembrane region" description="Helical" evidence="1">
    <location>
        <begin position="284"/>
        <end position="302"/>
    </location>
</feature>
<sequence>MSGMIATRRDVRDFYGRRYRVGESDRELLGRSRGWMRWAAWVAMLAAGAGQYGYGALLPSFVSAHGWSWQQGCWVLAAWTVCQSAALYPVARARARLRLAPAFTLAAGAVLCASGLLTLGGTGSFTVVMVNHAVLGGIGAGLIYGTCLSVVSRWYPEQPARTAVVSGAFAYGSIPILVVAGGVSHPATAGVVAGLAVLVLAGASAVVLRDPPEDWWPGHIDPREWALDKTVNPSLRRNRPAIRRYSVAEVVRCRQARTLYTVVACAAAVSLFDLAYLAAFARGAGLAAVGALAFASGLARGAAGWAGARFGRRAILRTALAVGGVAQLVLLAGDRDPAVLFAGACLAGAASGACYALLPSLVESHFGERLGLPNFGLFYGAKAAGGLIGAVFAAYFSAVAGFLVTAGLALFAAILLRSLRQPGRPRLLA</sequence>
<dbReference type="Proteomes" id="UP001165136">
    <property type="component" value="Unassembled WGS sequence"/>
</dbReference>
<evidence type="ECO:0000313" key="3">
    <source>
        <dbReference type="Proteomes" id="UP001165136"/>
    </source>
</evidence>
<dbReference type="InterPro" id="IPR050327">
    <property type="entry name" value="Proton-linked_MCT"/>
</dbReference>
<keyword evidence="3" id="KW-1185">Reference proteome</keyword>
<dbReference type="PANTHER" id="PTHR11360">
    <property type="entry name" value="MONOCARBOXYLATE TRANSPORTER"/>
    <property type="match status" value="1"/>
</dbReference>
<dbReference type="SUPFAM" id="SSF103473">
    <property type="entry name" value="MFS general substrate transporter"/>
    <property type="match status" value="1"/>
</dbReference>
<dbReference type="InterPro" id="IPR036259">
    <property type="entry name" value="MFS_trans_sf"/>
</dbReference>
<evidence type="ECO:0000256" key="1">
    <source>
        <dbReference type="SAM" id="Phobius"/>
    </source>
</evidence>
<dbReference type="PANTHER" id="PTHR11360:SF304">
    <property type="entry name" value="MFS DOMAIN-CONTAINING PROTEIN"/>
    <property type="match status" value="1"/>
</dbReference>
<comment type="caution">
    <text evidence="2">The sequence shown here is derived from an EMBL/GenBank/DDBJ whole genome shotgun (WGS) entry which is preliminary data.</text>
</comment>
<gene>
    <name evidence="2" type="ORF">Atai01_29070</name>
</gene>
<dbReference type="InterPro" id="IPR011701">
    <property type="entry name" value="MFS"/>
</dbReference>
<protein>
    <submittedName>
        <fullName evidence="2">MFS transporter</fullName>
    </submittedName>
</protein>
<feature type="transmembrane region" description="Helical" evidence="1">
    <location>
        <begin position="74"/>
        <end position="91"/>
    </location>
</feature>
<dbReference type="EMBL" id="BSTI01000005">
    <property type="protein sequence ID" value="GLY66288.1"/>
    <property type="molecule type" value="Genomic_DNA"/>
</dbReference>
<feature type="transmembrane region" description="Helical" evidence="1">
    <location>
        <begin position="133"/>
        <end position="151"/>
    </location>
</feature>
<feature type="transmembrane region" description="Helical" evidence="1">
    <location>
        <begin position="338"/>
        <end position="358"/>
    </location>
</feature>
<feature type="transmembrane region" description="Helical" evidence="1">
    <location>
        <begin position="370"/>
        <end position="388"/>
    </location>
</feature>
<feature type="transmembrane region" description="Helical" evidence="1">
    <location>
        <begin position="103"/>
        <end position="127"/>
    </location>
</feature>
<organism evidence="2 3">
    <name type="scientific">Amycolatopsis taiwanensis</name>
    <dbReference type="NCBI Taxonomy" id="342230"/>
    <lineage>
        <taxon>Bacteria</taxon>
        <taxon>Bacillati</taxon>
        <taxon>Actinomycetota</taxon>
        <taxon>Actinomycetes</taxon>
        <taxon>Pseudonocardiales</taxon>
        <taxon>Pseudonocardiaceae</taxon>
        <taxon>Amycolatopsis</taxon>
    </lineage>
</organism>
<feature type="transmembrane region" description="Helical" evidence="1">
    <location>
        <begin position="35"/>
        <end position="54"/>
    </location>
</feature>
<dbReference type="AlphaFoldDB" id="A0A9W6QYZ2"/>
<dbReference type="GO" id="GO:0022857">
    <property type="term" value="F:transmembrane transporter activity"/>
    <property type="evidence" value="ECO:0007669"/>
    <property type="project" value="InterPro"/>
</dbReference>
<feature type="transmembrane region" description="Helical" evidence="1">
    <location>
        <begin position="394"/>
        <end position="416"/>
    </location>
</feature>
<dbReference type="Pfam" id="PF07690">
    <property type="entry name" value="MFS_1"/>
    <property type="match status" value="1"/>
</dbReference>
<keyword evidence="1" id="KW-1133">Transmembrane helix</keyword>